<evidence type="ECO:0000313" key="4">
    <source>
        <dbReference type="EnsemblMetazoa" id="HelroP94691"/>
    </source>
</evidence>
<organism evidence="4 5">
    <name type="scientific">Helobdella robusta</name>
    <name type="common">Californian leech</name>
    <dbReference type="NCBI Taxonomy" id="6412"/>
    <lineage>
        <taxon>Eukaryota</taxon>
        <taxon>Metazoa</taxon>
        <taxon>Spiralia</taxon>
        <taxon>Lophotrochozoa</taxon>
        <taxon>Annelida</taxon>
        <taxon>Clitellata</taxon>
        <taxon>Hirudinea</taxon>
        <taxon>Rhynchobdellida</taxon>
        <taxon>Glossiphoniidae</taxon>
        <taxon>Helobdella</taxon>
    </lineage>
</organism>
<proteinExistence type="inferred from homology"/>
<evidence type="ECO:0000256" key="1">
    <source>
        <dbReference type="ARBA" id="ARBA00007797"/>
    </source>
</evidence>
<dbReference type="HOGENOM" id="CLU_012441_5_1_1"/>
<reference evidence="3 5" key="2">
    <citation type="journal article" date="2013" name="Nature">
        <title>Insights into bilaterian evolution from three spiralian genomes.</title>
        <authorList>
            <person name="Simakov O."/>
            <person name="Marletaz F."/>
            <person name="Cho S.J."/>
            <person name="Edsinger-Gonzales E."/>
            <person name="Havlak P."/>
            <person name="Hellsten U."/>
            <person name="Kuo D.H."/>
            <person name="Larsson T."/>
            <person name="Lv J."/>
            <person name="Arendt D."/>
            <person name="Savage R."/>
            <person name="Osoegawa K."/>
            <person name="de Jong P."/>
            <person name="Grimwood J."/>
            <person name="Chapman J.A."/>
            <person name="Shapiro H."/>
            <person name="Aerts A."/>
            <person name="Otillar R.P."/>
            <person name="Terry A.Y."/>
            <person name="Boore J.L."/>
            <person name="Grigoriev I.V."/>
            <person name="Lindberg D.R."/>
            <person name="Seaver E.C."/>
            <person name="Weisblat D.A."/>
            <person name="Putnam N.H."/>
            <person name="Rokhsar D.S."/>
        </authorList>
    </citation>
    <scope>NUCLEOTIDE SEQUENCE</scope>
</reference>
<dbReference type="EMBL" id="AMQM01000962">
    <property type="status" value="NOT_ANNOTATED_CDS"/>
    <property type="molecule type" value="Genomic_DNA"/>
</dbReference>
<dbReference type="Proteomes" id="UP000015101">
    <property type="component" value="Unassembled WGS sequence"/>
</dbReference>
<dbReference type="KEGG" id="hro:HELRODRAFT_94691"/>
<dbReference type="InterPro" id="IPR005612">
    <property type="entry name" value="CCAAT-binding_factor"/>
</dbReference>
<accession>T1G924</accession>
<protein>
    <recommendedName>
        <fullName evidence="2">CCAAT-binding factor domain-containing protein</fullName>
    </recommendedName>
</protein>
<dbReference type="AlphaFoldDB" id="T1G924"/>
<dbReference type="InParanoid" id="T1G924"/>
<keyword evidence="5" id="KW-1185">Reference proteome</keyword>
<evidence type="ECO:0000313" key="3">
    <source>
        <dbReference type="EMBL" id="ESO02617.1"/>
    </source>
</evidence>
<gene>
    <name evidence="4" type="primary">20217571</name>
    <name evidence="3" type="ORF">HELRODRAFT_94691</name>
</gene>
<dbReference type="eggNOG" id="KOG2153">
    <property type="taxonomic scope" value="Eukaryota"/>
</dbReference>
<reference evidence="5" key="1">
    <citation type="submission" date="2012-12" db="EMBL/GenBank/DDBJ databases">
        <authorList>
            <person name="Hellsten U."/>
            <person name="Grimwood J."/>
            <person name="Chapman J.A."/>
            <person name="Shapiro H."/>
            <person name="Aerts A."/>
            <person name="Otillar R.P."/>
            <person name="Terry A.Y."/>
            <person name="Boore J.L."/>
            <person name="Simakov O."/>
            <person name="Marletaz F."/>
            <person name="Cho S.-J."/>
            <person name="Edsinger-Gonzales E."/>
            <person name="Havlak P."/>
            <person name="Kuo D.-H."/>
            <person name="Larsson T."/>
            <person name="Lv J."/>
            <person name="Arendt D."/>
            <person name="Savage R."/>
            <person name="Osoegawa K."/>
            <person name="de Jong P."/>
            <person name="Lindberg D.R."/>
            <person name="Seaver E.C."/>
            <person name="Weisblat D.A."/>
            <person name="Putnam N.H."/>
            <person name="Grigoriev I.V."/>
            <person name="Rokhsar D.S."/>
        </authorList>
    </citation>
    <scope>NUCLEOTIDE SEQUENCE</scope>
</reference>
<name>T1G924_HELRO</name>
<dbReference type="EMBL" id="KB096742">
    <property type="protein sequence ID" value="ESO02617.1"/>
    <property type="molecule type" value="Genomic_DNA"/>
</dbReference>
<evidence type="ECO:0000259" key="2">
    <source>
        <dbReference type="Pfam" id="PF03914"/>
    </source>
</evidence>
<reference evidence="4" key="3">
    <citation type="submission" date="2015-06" db="UniProtKB">
        <authorList>
            <consortium name="EnsemblMetazoa"/>
        </authorList>
    </citation>
    <scope>IDENTIFICATION</scope>
</reference>
<dbReference type="OMA" id="HQIAVRC"/>
<feature type="domain" description="CCAAT-binding factor" evidence="2">
    <location>
        <begin position="188"/>
        <end position="341"/>
    </location>
</feature>
<dbReference type="STRING" id="6412.T1G924"/>
<dbReference type="RefSeq" id="XP_009020025.1">
    <property type="nucleotide sequence ID" value="XM_009021777.1"/>
</dbReference>
<dbReference type="GeneID" id="20217571"/>
<evidence type="ECO:0000313" key="5">
    <source>
        <dbReference type="Proteomes" id="UP000015101"/>
    </source>
</evidence>
<dbReference type="PANTHER" id="PTHR14428">
    <property type="entry name" value="NUCLEOLAR COMPLEX PROTEIN 3"/>
    <property type="match status" value="1"/>
</dbReference>
<dbReference type="OrthoDB" id="10263597at2759"/>
<dbReference type="CTD" id="20217571"/>
<sequence>MFNHDSKTSDIACEAVKKLFGADKVGDVTLEVIRLIGRAIKVRKFDVKPKVLDTFLSLKIKEVSRDSDDDGEVRKKMMTMEEKRKMSKMMSKRDRKRKKQMKELEKELEEAAVTDNTKRKIKMHTEIVSMVFLTYFRILKLASDSKLLSSVLAGLAKFAHLINVSYFDDLFAVLTKLVESGDLTTRESLHCIETSLTLLLGQGSAFNIDPYKFYLHLYKTLLSFNYSNANTDLPSCIKCLDLMFNKRKRHVSDQRCLAYVKRLSILSTHLSGRSAITVLSMIREIIRNYPKCEVLLDTDSIGNGKYDPESDNPDFCNAQNTSLFELHLLRSSYEPDVRTYAQHILQNCPSDGRFRLPLHLINIKSDYVEKDSLQCIGRISELKRKN</sequence>
<comment type="similarity">
    <text evidence="1">Belongs to the CBF/MAK21 family.</text>
</comment>
<dbReference type="GO" id="GO:0005634">
    <property type="term" value="C:nucleus"/>
    <property type="evidence" value="ECO:0007669"/>
    <property type="project" value="UniProtKB-ARBA"/>
</dbReference>
<dbReference type="InterPro" id="IPR016903">
    <property type="entry name" value="Nucleolar_cplx-assoc_3"/>
</dbReference>
<dbReference type="Pfam" id="PF03914">
    <property type="entry name" value="CBF"/>
    <property type="match status" value="1"/>
</dbReference>
<dbReference type="EnsemblMetazoa" id="HelroT94691">
    <property type="protein sequence ID" value="HelroP94691"/>
    <property type="gene ID" value="HelroG94691"/>
</dbReference>
<dbReference type="PANTHER" id="PTHR14428:SF5">
    <property type="entry name" value="NUCLEOLAR COMPLEX PROTEIN 3 HOMOLOG"/>
    <property type="match status" value="1"/>
</dbReference>